<dbReference type="SMART" id="SM00028">
    <property type="entry name" value="TPR"/>
    <property type="match status" value="5"/>
</dbReference>
<dbReference type="PANTHER" id="PTHR44227">
    <property type="match status" value="1"/>
</dbReference>
<evidence type="ECO:0000256" key="3">
    <source>
        <dbReference type="PROSITE-ProRule" id="PRU00339"/>
    </source>
</evidence>
<feature type="chain" id="PRO_5042590345" evidence="4">
    <location>
        <begin position="24"/>
        <end position="391"/>
    </location>
</feature>
<dbReference type="PROSITE" id="PS50293">
    <property type="entry name" value="TPR_REGION"/>
    <property type="match status" value="1"/>
</dbReference>
<evidence type="ECO:0000313" key="5">
    <source>
        <dbReference type="EMBL" id="SNV50969.1"/>
    </source>
</evidence>
<evidence type="ECO:0000313" key="6">
    <source>
        <dbReference type="Proteomes" id="UP000215355"/>
    </source>
</evidence>
<reference evidence="5 6" key="1">
    <citation type="submission" date="2017-06" db="EMBL/GenBank/DDBJ databases">
        <authorList>
            <consortium name="Pathogen Informatics"/>
        </authorList>
    </citation>
    <scope>NUCLEOTIDE SEQUENCE [LARGE SCALE GENOMIC DNA]</scope>
    <source>
        <strain evidence="5 6">NCTC12149</strain>
    </source>
</reference>
<dbReference type="InterPro" id="IPR019734">
    <property type="entry name" value="TPR_rpt"/>
</dbReference>
<keyword evidence="1" id="KW-0677">Repeat</keyword>
<name>A0AAJ4XC25_9SPHI</name>
<evidence type="ECO:0000256" key="4">
    <source>
        <dbReference type="SAM" id="SignalP"/>
    </source>
</evidence>
<dbReference type="RefSeq" id="WP_093096729.1">
    <property type="nucleotide sequence ID" value="NZ_CP158798.1"/>
</dbReference>
<proteinExistence type="predicted"/>
<dbReference type="Pfam" id="PF13432">
    <property type="entry name" value="TPR_16"/>
    <property type="match status" value="1"/>
</dbReference>
<feature type="signal peptide" evidence="4">
    <location>
        <begin position="1"/>
        <end position="23"/>
    </location>
</feature>
<dbReference type="Proteomes" id="UP000215355">
    <property type="component" value="Chromosome 1"/>
</dbReference>
<dbReference type="SUPFAM" id="SSF48452">
    <property type="entry name" value="TPR-like"/>
    <property type="match status" value="1"/>
</dbReference>
<feature type="repeat" description="TPR" evidence="3">
    <location>
        <begin position="266"/>
        <end position="299"/>
    </location>
</feature>
<dbReference type="AlphaFoldDB" id="A0AAJ4XC25"/>
<dbReference type="EMBL" id="LT906468">
    <property type="protein sequence ID" value="SNV50969.1"/>
    <property type="molecule type" value="Genomic_DNA"/>
</dbReference>
<dbReference type="Pfam" id="PF00515">
    <property type="entry name" value="TPR_1"/>
    <property type="match status" value="1"/>
</dbReference>
<evidence type="ECO:0000256" key="2">
    <source>
        <dbReference type="ARBA" id="ARBA00022803"/>
    </source>
</evidence>
<accession>A0AAJ4XC25</accession>
<sequence length="391" mass="42570">MNLRKSILFVGLLFATSSTALFAQSGNVKKAKAAIVKFEELKGAGSAELGKSNLTAAKEAIDAAVVHDKTKDDPEAWTYYALVYSNLASLDKSAEDATKAQDAIKKATELDKDKKHAENIAVAGQTLGQYKFNQGVAAWDKQDFKTAYSDFSDALVYLPGDTTLTFYSGLAAVQNKEYDKAIEKYKELVPVKEYSSHKTIMVDLPKLYLQKGDTTSAIAAAAEAVAAYPNDNDAVVQNIELNLITGNEAKIVSDIESQVAKDPQNKSLHYYLGLAYGASGDAEKALASYQKAIEIDPNYLEANTNAAVVIMNGGRDELMKLNEDKSVPAAEYNKKVEAIKGKIARAVPYLEKAVELDAKNVDALRNLKNYYDFMNDEAKSAELQAKIEALN</sequence>
<dbReference type="InterPro" id="IPR052346">
    <property type="entry name" value="O-mannosyl-transferase_TMTC"/>
</dbReference>
<protein>
    <submittedName>
        <fullName evidence="5">Photosystem I assembly protein Ycf3</fullName>
    </submittedName>
</protein>
<dbReference type="GO" id="GO:0035269">
    <property type="term" value="P:protein O-linked glycosylation via mannose"/>
    <property type="evidence" value="ECO:0007669"/>
    <property type="project" value="TreeGrafter"/>
</dbReference>
<keyword evidence="2 3" id="KW-0802">TPR repeat</keyword>
<dbReference type="Gene3D" id="1.25.40.10">
    <property type="entry name" value="Tetratricopeptide repeat domain"/>
    <property type="match status" value="2"/>
</dbReference>
<dbReference type="PANTHER" id="PTHR44227:SF3">
    <property type="entry name" value="PROTEIN O-MANNOSYL-TRANSFERASE TMTC4"/>
    <property type="match status" value="1"/>
</dbReference>
<gene>
    <name evidence="5" type="ORF">SAMEA4412673_02227</name>
</gene>
<dbReference type="PROSITE" id="PS50005">
    <property type="entry name" value="TPR"/>
    <property type="match status" value="1"/>
</dbReference>
<dbReference type="InterPro" id="IPR011990">
    <property type="entry name" value="TPR-like_helical_dom_sf"/>
</dbReference>
<keyword evidence="4" id="KW-0732">Signal</keyword>
<dbReference type="GO" id="GO:0000030">
    <property type="term" value="F:mannosyltransferase activity"/>
    <property type="evidence" value="ECO:0007669"/>
    <property type="project" value="TreeGrafter"/>
</dbReference>
<organism evidence="5 6">
    <name type="scientific">Sphingobacterium mizutaii</name>
    <dbReference type="NCBI Taxonomy" id="1010"/>
    <lineage>
        <taxon>Bacteria</taxon>
        <taxon>Pseudomonadati</taxon>
        <taxon>Bacteroidota</taxon>
        <taxon>Sphingobacteriia</taxon>
        <taxon>Sphingobacteriales</taxon>
        <taxon>Sphingobacteriaceae</taxon>
        <taxon>Sphingobacterium</taxon>
    </lineage>
</organism>
<dbReference type="KEGG" id="smiz:4412673_02227"/>
<evidence type="ECO:0000256" key="1">
    <source>
        <dbReference type="ARBA" id="ARBA00022737"/>
    </source>
</evidence>
<dbReference type="Pfam" id="PF13181">
    <property type="entry name" value="TPR_8"/>
    <property type="match status" value="1"/>
</dbReference>
<dbReference type="GO" id="GO:0030968">
    <property type="term" value="P:endoplasmic reticulum unfolded protein response"/>
    <property type="evidence" value="ECO:0007669"/>
    <property type="project" value="TreeGrafter"/>
</dbReference>